<reference evidence="1" key="1">
    <citation type="submission" date="2022-11" db="EMBL/GenBank/DDBJ databases">
        <title>Genome Sequence of Nemania bipapillata.</title>
        <authorList>
            <person name="Buettner E."/>
        </authorList>
    </citation>
    <scope>NUCLEOTIDE SEQUENCE</scope>
    <source>
        <strain evidence="1">CP14</strain>
    </source>
</reference>
<evidence type="ECO:0000313" key="1">
    <source>
        <dbReference type="EMBL" id="KAJ8121806.1"/>
    </source>
</evidence>
<sequence>MEVMDIIAKETGVGHDELADNIAFSDLGVDSLMGLTISGRLREELELNVDSHAFNDHSTVGAFKKFLAKFETATATVEEASIAGGSEDSDEEGLGSDDTDVTTPPDDSEKGSVKSDFAAADSGNTSELQQMIRETICTEMGVEIEEIIAAPDLAALGMDSLMSLSILGILREKTGLNIPGDLLGHNPSLKDVERALGVEDKPKKATPAARPAETKPTKAVVKKEPTTITVPKSQVMVDAYPHRKASSVLLQGNHRTATRQLFMIPDGSGSATSYTEITELGTDIAVWGMFSPFMRTPEEYKCGVYGMATKFIEEMKRRQPKGPYAVSGWSAGGVIAYEIVNQLTKANEEVSHLILIDSPCPITIEPLPAGLHAWFAEIGLLGEGDSTQAKKIPSWLLPHFAASVTALSNYTAEPIAKEKCPNVLAIWCEHGVCKEPTDPRPDPYPTGHALFLLDNRTDFGPNRWDEYLNPSKMQFRHMPGNHFSMMHGDGAKRLGGFMKEGINM</sequence>
<organism evidence="1 2">
    <name type="scientific">Nemania bipapillata</name>
    <dbReference type="NCBI Taxonomy" id="110536"/>
    <lineage>
        <taxon>Eukaryota</taxon>
        <taxon>Fungi</taxon>
        <taxon>Dikarya</taxon>
        <taxon>Ascomycota</taxon>
        <taxon>Pezizomycotina</taxon>
        <taxon>Sordariomycetes</taxon>
        <taxon>Xylariomycetidae</taxon>
        <taxon>Xylariales</taxon>
        <taxon>Xylariaceae</taxon>
        <taxon>Nemania</taxon>
    </lineage>
</organism>
<proteinExistence type="predicted"/>
<accession>A0ACC2J2U9</accession>
<protein>
    <submittedName>
        <fullName evidence="1">Uncharacterized protein</fullName>
    </submittedName>
</protein>
<dbReference type="Proteomes" id="UP001153334">
    <property type="component" value="Unassembled WGS sequence"/>
</dbReference>
<gene>
    <name evidence="1" type="ORF">ONZ43_g1833</name>
</gene>
<comment type="caution">
    <text evidence="1">The sequence shown here is derived from an EMBL/GenBank/DDBJ whole genome shotgun (WGS) entry which is preliminary data.</text>
</comment>
<name>A0ACC2J2U9_9PEZI</name>
<dbReference type="EMBL" id="JAPESX010000342">
    <property type="protein sequence ID" value="KAJ8121806.1"/>
    <property type="molecule type" value="Genomic_DNA"/>
</dbReference>
<keyword evidence="2" id="KW-1185">Reference proteome</keyword>
<evidence type="ECO:0000313" key="2">
    <source>
        <dbReference type="Proteomes" id="UP001153334"/>
    </source>
</evidence>